<keyword evidence="3" id="KW-0408">Iron</keyword>
<evidence type="ECO:0000259" key="6">
    <source>
        <dbReference type="PROSITE" id="PS51296"/>
    </source>
</evidence>
<comment type="caution">
    <text evidence="7">The sequence shown here is derived from an EMBL/GenBank/DDBJ whole genome shotgun (WGS) entry which is preliminary data.</text>
</comment>
<dbReference type="PANTHER" id="PTHR40261:SF1">
    <property type="entry name" value="RIESKE DOMAIN-CONTAINING PROTEIN"/>
    <property type="match status" value="1"/>
</dbReference>
<evidence type="ECO:0000313" key="8">
    <source>
        <dbReference type="Proteomes" id="UP000011607"/>
    </source>
</evidence>
<gene>
    <name evidence="7" type="ORF">C446_12162</name>
</gene>
<dbReference type="EMBL" id="AOMA01000122">
    <property type="protein sequence ID" value="EMA35448.1"/>
    <property type="molecule type" value="Genomic_DNA"/>
</dbReference>
<organism evidence="7 8">
    <name type="scientific">Halobiforma nitratireducens JCM 10879</name>
    <dbReference type="NCBI Taxonomy" id="1227454"/>
    <lineage>
        <taxon>Archaea</taxon>
        <taxon>Methanobacteriati</taxon>
        <taxon>Methanobacteriota</taxon>
        <taxon>Stenosarchaea group</taxon>
        <taxon>Halobacteria</taxon>
        <taxon>Halobacteriales</taxon>
        <taxon>Natrialbaceae</taxon>
        <taxon>Halobiforma</taxon>
    </lineage>
</organism>
<evidence type="ECO:0000256" key="4">
    <source>
        <dbReference type="ARBA" id="ARBA00023014"/>
    </source>
</evidence>
<dbReference type="PROSITE" id="PS51296">
    <property type="entry name" value="RIESKE"/>
    <property type="match status" value="1"/>
</dbReference>
<name>M0LQT0_9EURY</name>
<dbReference type="Gene3D" id="2.102.10.10">
    <property type="entry name" value="Rieske [2Fe-2S] iron-sulphur domain"/>
    <property type="match status" value="1"/>
</dbReference>
<feature type="region of interest" description="Disordered" evidence="5">
    <location>
        <begin position="123"/>
        <end position="150"/>
    </location>
</feature>
<keyword evidence="1" id="KW-0001">2Fe-2S</keyword>
<dbReference type="Pfam" id="PF00355">
    <property type="entry name" value="Rieske"/>
    <property type="match status" value="1"/>
</dbReference>
<proteinExistence type="predicted"/>
<dbReference type="AlphaFoldDB" id="M0LQT0"/>
<dbReference type="CDD" id="cd03467">
    <property type="entry name" value="Rieske"/>
    <property type="match status" value="1"/>
</dbReference>
<keyword evidence="2" id="KW-0479">Metal-binding</keyword>
<dbReference type="OrthoDB" id="250454at2157"/>
<reference evidence="7 8" key="1">
    <citation type="journal article" date="2014" name="PLoS Genet.">
        <title>Phylogenetically driven sequencing of extremely halophilic archaea reveals strategies for static and dynamic osmo-response.</title>
        <authorList>
            <person name="Becker E.A."/>
            <person name="Seitzer P.M."/>
            <person name="Tritt A."/>
            <person name="Larsen D."/>
            <person name="Krusor M."/>
            <person name="Yao A.I."/>
            <person name="Wu D."/>
            <person name="Madern D."/>
            <person name="Eisen J.A."/>
            <person name="Darling A.E."/>
            <person name="Facciotti M.T."/>
        </authorList>
    </citation>
    <scope>NUCLEOTIDE SEQUENCE [LARGE SCALE GENOMIC DNA]</scope>
    <source>
        <strain evidence="7 8">JCM 10879</strain>
    </source>
</reference>
<evidence type="ECO:0000256" key="2">
    <source>
        <dbReference type="ARBA" id="ARBA00022723"/>
    </source>
</evidence>
<keyword evidence="8" id="KW-1185">Reference proteome</keyword>
<evidence type="ECO:0000313" key="7">
    <source>
        <dbReference type="EMBL" id="EMA35448.1"/>
    </source>
</evidence>
<dbReference type="GO" id="GO:0046872">
    <property type="term" value="F:metal ion binding"/>
    <property type="evidence" value="ECO:0007669"/>
    <property type="project" value="UniProtKB-KW"/>
</dbReference>
<dbReference type="eggNOG" id="arCOG02851">
    <property type="taxonomic scope" value="Archaea"/>
</dbReference>
<dbReference type="InterPro" id="IPR017941">
    <property type="entry name" value="Rieske_2Fe-2S"/>
</dbReference>
<dbReference type="InterPro" id="IPR036922">
    <property type="entry name" value="Rieske_2Fe-2S_sf"/>
</dbReference>
<dbReference type="GO" id="GO:0051537">
    <property type="term" value="F:2 iron, 2 sulfur cluster binding"/>
    <property type="evidence" value="ECO:0007669"/>
    <property type="project" value="UniProtKB-KW"/>
</dbReference>
<evidence type="ECO:0000256" key="3">
    <source>
        <dbReference type="ARBA" id="ARBA00023004"/>
    </source>
</evidence>
<feature type="domain" description="Rieske" evidence="6">
    <location>
        <begin position="19"/>
        <end position="119"/>
    </location>
</feature>
<dbReference type="PANTHER" id="PTHR40261">
    <property type="match status" value="1"/>
</dbReference>
<accession>M0LQT0</accession>
<dbReference type="RefSeq" id="WP_006673343.1">
    <property type="nucleotide sequence ID" value="NZ_AOMA01000122.1"/>
</dbReference>
<evidence type="ECO:0000256" key="5">
    <source>
        <dbReference type="SAM" id="MobiDB-lite"/>
    </source>
</evidence>
<dbReference type="STRING" id="1227454.C446_12162"/>
<dbReference type="SUPFAM" id="SSF50022">
    <property type="entry name" value="ISP domain"/>
    <property type="match status" value="1"/>
</dbReference>
<evidence type="ECO:0000256" key="1">
    <source>
        <dbReference type="ARBA" id="ARBA00022714"/>
    </source>
</evidence>
<dbReference type="Proteomes" id="UP000011607">
    <property type="component" value="Unassembled WGS sequence"/>
</dbReference>
<protein>
    <submittedName>
        <fullName evidence="7">Rieske iron-sulfur domain protein</fullName>
    </submittedName>
</protein>
<sequence>MGARMRLTSVETVREEGSWLFTVRDGNGDDEEVFLVPCDEGTGSENGDDITVEAWINRCTHESQRLDTGRGVAIRDGEIVCPRHGSMFDACSGDCDNGPAADTTLPGVDTEVEDGTVYLTDDERDFLRRGGLEDDEDEDDGPQSTSHISF</sequence>
<keyword evidence="4" id="KW-0411">Iron-sulfur</keyword>